<dbReference type="EMBL" id="JBEXAC010000002">
    <property type="protein sequence ID" value="MET6999587.1"/>
    <property type="molecule type" value="Genomic_DNA"/>
</dbReference>
<reference evidence="2 3" key="1">
    <citation type="submission" date="2024-06" db="EMBL/GenBank/DDBJ databases">
        <title>Chitinophaga defluvii sp. nov., isolated from municipal sewage.</title>
        <authorList>
            <person name="Zhang L."/>
        </authorList>
    </citation>
    <scope>NUCLEOTIDE SEQUENCE [LARGE SCALE GENOMIC DNA]</scope>
    <source>
        <strain evidence="2 3">H8</strain>
    </source>
</reference>
<evidence type="ECO:0000313" key="3">
    <source>
        <dbReference type="Proteomes" id="UP001549749"/>
    </source>
</evidence>
<name>A0ABV2T981_9BACT</name>
<dbReference type="RefSeq" id="WP_354662151.1">
    <property type="nucleotide sequence ID" value="NZ_JBEXAC010000002.1"/>
</dbReference>
<sequence>MKHLFIKLMLASLSLVTLASCKKKDDLSKPILGLGGDTWEKGPVDTWISDNLTKPFNIEVKYRWDATELQLNKTLVPPALEQVVPVMDAVKKAWLQTYLDVAGEVFVKQLVPKQFILVGSANYNSDGSFTLGTAEGGRKVVLYEINKFDHKNAPVVLEMLRTIHHEFGHILHQNIMYPLEFKKITPAGYTAAWYNVSEAQAREKGFITQYAQNNPDDDFVEMIAIMMVMGRQGFEDILANIESPDGVAALRKKEQLVVSYFRNAYKVDFYTLQERSEENILKVLNN</sequence>
<dbReference type="SUPFAM" id="SSF55486">
    <property type="entry name" value="Metalloproteases ('zincins'), catalytic domain"/>
    <property type="match status" value="1"/>
</dbReference>
<dbReference type="InterPro" id="IPR030890">
    <property type="entry name" value="LP_HExxH_w_TonB"/>
</dbReference>
<dbReference type="NCBIfam" id="TIGR04549">
    <property type="entry name" value="LP_HExxH_w_tonB"/>
    <property type="match status" value="1"/>
</dbReference>
<keyword evidence="3" id="KW-1185">Reference proteome</keyword>
<feature type="chain" id="PRO_5046514575" evidence="1">
    <location>
        <begin position="20"/>
        <end position="286"/>
    </location>
</feature>
<evidence type="ECO:0000256" key="1">
    <source>
        <dbReference type="SAM" id="SignalP"/>
    </source>
</evidence>
<organism evidence="2 3">
    <name type="scientific">Chitinophaga defluvii</name>
    <dbReference type="NCBI Taxonomy" id="3163343"/>
    <lineage>
        <taxon>Bacteria</taxon>
        <taxon>Pseudomonadati</taxon>
        <taxon>Bacteroidota</taxon>
        <taxon>Chitinophagia</taxon>
        <taxon>Chitinophagales</taxon>
        <taxon>Chitinophagaceae</taxon>
        <taxon>Chitinophaga</taxon>
    </lineage>
</organism>
<evidence type="ECO:0000313" key="2">
    <source>
        <dbReference type="EMBL" id="MET6999587.1"/>
    </source>
</evidence>
<dbReference type="Proteomes" id="UP001549749">
    <property type="component" value="Unassembled WGS sequence"/>
</dbReference>
<gene>
    <name evidence="2" type="ORF">ABR189_19520</name>
</gene>
<comment type="caution">
    <text evidence="2">The sequence shown here is derived from an EMBL/GenBank/DDBJ whole genome shotgun (WGS) entry which is preliminary data.</text>
</comment>
<dbReference type="Pfam" id="PF15890">
    <property type="entry name" value="Peptidase_Mx1"/>
    <property type="match status" value="1"/>
</dbReference>
<keyword evidence="1" id="KW-0732">Signal</keyword>
<protein>
    <submittedName>
        <fullName evidence="2">Zinc-binding metallopeptidase</fullName>
    </submittedName>
</protein>
<feature type="signal peptide" evidence="1">
    <location>
        <begin position="1"/>
        <end position="19"/>
    </location>
</feature>
<proteinExistence type="predicted"/>
<dbReference type="Gene3D" id="3.40.390.70">
    <property type="match status" value="1"/>
</dbReference>
<dbReference type="PROSITE" id="PS51257">
    <property type="entry name" value="PROKAR_LIPOPROTEIN"/>
    <property type="match status" value="1"/>
</dbReference>
<accession>A0ABV2T981</accession>